<dbReference type="EMBL" id="QYYH01000107">
    <property type="protein sequence ID" value="RJY10412.1"/>
    <property type="molecule type" value="Genomic_DNA"/>
</dbReference>
<feature type="transmembrane region" description="Helical" evidence="1">
    <location>
        <begin position="13"/>
        <end position="33"/>
    </location>
</feature>
<dbReference type="NCBIfam" id="TIGR02532">
    <property type="entry name" value="IV_pilin_GFxxxE"/>
    <property type="match status" value="1"/>
</dbReference>
<dbReference type="PROSITE" id="PS00409">
    <property type="entry name" value="PROKAR_NTER_METHYL"/>
    <property type="match status" value="1"/>
</dbReference>
<dbReference type="InterPro" id="IPR012902">
    <property type="entry name" value="N_methyl_site"/>
</dbReference>
<dbReference type="InterPro" id="IPR054402">
    <property type="entry name" value="Tt1218-like_dom"/>
</dbReference>
<name>A0A3A6TRJ4_9GAMM</name>
<reference evidence="3 4" key="1">
    <citation type="submission" date="2018-09" db="EMBL/GenBank/DDBJ databases">
        <title>Phylogeny of the Shewanellaceae, and recommendation for two new genera, Pseudoshewanella and Parashewanella.</title>
        <authorList>
            <person name="Wang G."/>
        </authorList>
    </citation>
    <scope>NUCLEOTIDE SEQUENCE [LARGE SCALE GENOMIC DNA]</scope>
    <source>
        <strain evidence="3 4">KCTC 22492</strain>
    </source>
</reference>
<dbReference type="NCBIfam" id="TIGR02523">
    <property type="entry name" value="type_IV_pilV"/>
    <property type="match status" value="1"/>
</dbReference>
<accession>A0A3A6TRJ4</accession>
<dbReference type="Pfam" id="PF22150">
    <property type="entry name" value="Tt1218-like"/>
    <property type="match status" value="1"/>
</dbReference>
<keyword evidence="1" id="KW-1133">Transmembrane helix</keyword>
<feature type="domain" description="Type IV pilin Tt1218-like" evidence="2">
    <location>
        <begin position="38"/>
        <end position="99"/>
    </location>
</feature>
<proteinExistence type="predicted"/>
<protein>
    <submittedName>
        <fullName evidence="3">Type IV pilus modification protein PilV</fullName>
    </submittedName>
</protein>
<dbReference type="Pfam" id="PF07963">
    <property type="entry name" value="N_methyl"/>
    <property type="match status" value="1"/>
</dbReference>
<keyword evidence="1" id="KW-0812">Transmembrane</keyword>
<keyword evidence="4" id="KW-1185">Reference proteome</keyword>
<dbReference type="Proteomes" id="UP000273022">
    <property type="component" value="Unassembled WGS sequence"/>
</dbReference>
<dbReference type="AlphaFoldDB" id="A0A3A6TRJ4"/>
<evidence type="ECO:0000313" key="4">
    <source>
        <dbReference type="Proteomes" id="UP000273022"/>
    </source>
</evidence>
<evidence type="ECO:0000259" key="2">
    <source>
        <dbReference type="Pfam" id="PF22150"/>
    </source>
</evidence>
<dbReference type="InterPro" id="IPR013362">
    <property type="entry name" value="Pilus_4_PilV"/>
</dbReference>
<keyword evidence="1" id="KW-0472">Membrane</keyword>
<comment type="caution">
    <text evidence="3">The sequence shown here is derived from an EMBL/GenBank/DDBJ whole genome shotgun (WGS) entry which is preliminary data.</text>
</comment>
<gene>
    <name evidence="3" type="primary">pilV</name>
    <name evidence="3" type="ORF">D5R81_14850</name>
</gene>
<evidence type="ECO:0000313" key="3">
    <source>
        <dbReference type="EMBL" id="RJY10412.1"/>
    </source>
</evidence>
<sequence>MNGNEKGLSLVEVLVALVILAIGLVGVFNLHIVSKQGSFESYQHTQAAYLAHDIVNRIKVNRTELANYLNTDGYDGSLSAPATLCNNINNQCSPAQMRLADLYSWEQLLIGNSEMLDDIGVGGLDTPVACITQDDDLLTVAISWRSIRETSDGATGHYSGVAQDCGADGNRRRLYTVTTVIRI</sequence>
<organism evidence="3 4">
    <name type="scientific">Parashewanella spongiae</name>
    <dbReference type="NCBI Taxonomy" id="342950"/>
    <lineage>
        <taxon>Bacteria</taxon>
        <taxon>Pseudomonadati</taxon>
        <taxon>Pseudomonadota</taxon>
        <taxon>Gammaproteobacteria</taxon>
        <taxon>Alteromonadales</taxon>
        <taxon>Shewanellaceae</taxon>
        <taxon>Parashewanella</taxon>
    </lineage>
</organism>
<dbReference type="OrthoDB" id="5741561at2"/>
<evidence type="ECO:0000256" key="1">
    <source>
        <dbReference type="SAM" id="Phobius"/>
    </source>
</evidence>